<keyword evidence="3" id="KW-0808">Transferase</keyword>
<sequence length="911" mass="107378">MQKKNYLFSIVMPIYNVEEYLKEAIDSIISQTIGFEDNVQLILINDGSPDNSEEICLEYADEYPENVVYIKKENEGVSVARNRGMDLATGEYINFLDPDDTLDLDVLEKVKLFFDEYKNEVDLIAIPIVFFEGKTGNHMLNYKFSHTRVIDVEIEPHLIQMSGASTFFKREDGLGELRLNPGQKFGEDASLMTDIVMKKKRYGVIHDANYNYRFRITGTSALQSSKESYDNYFPIFEQFFMPKLRHYAEVYGEVPKYVQHVIMYDLQWRIRLKEVPEVIKDKMNEYYDAVLAVLHFIDKDVIMKQNFLNWYQKHALCTMKDTNKWFVFGDSYYKTKKRMLIKGKQRVDDLVVIDKQGSIKDKLDGRSAEIDLFEVTDGKLLILGRVGSLLPQDTMKVYIEDSKGGMYQSERFSFPNEDRYMTGSVIYKFYGFKFELPITDIQETSTLKVYLEVENVIHQVSLKFSPSTRLSNKITNSYIVYNNSCMIGYNHKKNRFDIGKYSLSNMLKKERKYRAEMGRKKVKNFKKISRMRIAVRILKMFKKTPINLFMDRIDKADDSAEVLMTYFEQNKNTDKQKNYFVLDKDSADYSRLKDKFKVISYKSNIHKLLFLLADNLISTHCDRFIYQPYTGTDNYFKDLKEYKFVFLQHGITKDDMSHWLKKYDKNFSLFITSSKLEYDSIINGNYGYTSNEIKLTGLPRFDRLIDTSKNDEKIVLVMPTWRQNIVEEFSHSINGRPYSDKFKHSDYFIRWNNFFNDENLHTYLKEQGYKMIFVPHPSIRQQLDDFQLDKVEVAPYEESYSSLMKKGSILVTDFSSVYFDFAYMKKPVFYYHFDQGNWDNENGYFSYGEMGFGEITGSHNTLVTDIINTLEQGANMEEKYLDRVTSFYEYTDQNNSKRAYEEIMGLSNDNN</sequence>
<dbReference type="SUPFAM" id="SSF53448">
    <property type="entry name" value="Nucleotide-diphospho-sugar transferases"/>
    <property type="match status" value="1"/>
</dbReference>
<keyword evidence="4" id="KW-1185">Reference proteome</keyword>
<evidence type="ECO:0000313" key="3">
    <source>
        <dbReference type="EMBL" id="TSB48387.1"/>
    </source>
</evidence>
<dbReference type="SUPFAM" id="SSF53756">
    <property type="entry name" value="UDP-Glycosyltransferase/glycogen phosphorylase"/>
    <property type="match status" value="1"/>
</dbReference>
<accession>A0A554A3X3</accession>
<dbReference type="GO" id="GO:0047355">
    <property type="term" value="F:CDP-glycerol glycerophosphotransferase activity"/>
    <property type="evidence" value="ECO:0007669"/>
    <property type="project" value="InterPro"/>
</dbReference>
<feature type="domain" description="Glycosyltransferase 2-like" evidence="2">
    <location>
        <begin position="9"/>
        <end position="150"/>
    </location>
</feature>
<proteinExistence type="inferred from homology"/>
<dbReference type="PANTHER" id="PTHR22916:SF3">
    <property type="entry name" value="UDP-GLCNAC:BETAGAL BETA-1,3-N-ACETYLGLUCOSAMINYLTRANSFERASE-LIKE PROTEIN 1"/>
    <property type="match status" value="1"/>
</dbReference>
<comment type="similarity">
    <text evidence="1">Belongs to the glycosyltransferase 2 family.</text>
</comment>
<dbReference type="Pfam" id="PF04464">
    <property type="entry name" value="Glyphos_transf"/>
    <property type="match status" value="1"/>
</dbReference>
<dbReference type="RefSeq" id="WP_143846732.1">
    <property type="nucleotide sequence ID" value="NZ_VLXZ01000001.1"/>
</dbReference>
<gene>
    <name evidence="3" type="ORF">FN960_02200</name>
</gene>
<dbReference type="AlphaFoldDB" id="A0A554A3X3"/>
<dbReference type="CDD" id="cd00761">
    <property type="entry name" value="Glyco_tranf_GTA_type"/>
    <property type="match status" value="1"/>
</dbReference>
<dbReference type="GO" id="GO:0016020">
    <property type="term" value="C:membrane"/>
    <property type="evidence" value="ECO:0007669"/>
    <property type="project" value="InterPro"/>
</dbReference>
<dbReference type="PANTHER" id="PTHR22916">
    <property type="entry name" value="GLYCOSYLTRANSFERASE"/>
    <property type="match status" value="1"/>
</dbReference>
<dbReference type="GO" id="GO:0016758">
    <property type="term" value="F:hexosyltransferase activity"/>
    <property type="evidence" value="ECO:0007669"/>
    <property type="project" value="UniProtKB-ARBA"/>
</dbReference>
<name>A0A554A3X3_9BACI</name>
<dbReference type="Pfam" id="PF00535">
    <property type="entry name" value="Glycos_transf_2"/>
    <property type="match status" value="1"/>
</dbReference>
<dbReference type="InterPro" id="IPR007554">
    <property type="entry name" value="Glycerophosphate_synth"/>
</dbReference>
<comment type="caution">
    <text evidence="3">The sequence shown here is derived from an EMBL/GenBank/DDBJ whole genome shotgun (WGS) entry which is preliminary data.</text>
</comment>
<evidence type="ECO:0000259" key="2">
    <source>
        <dbReference type="Pfam" id="PF00535"/>
    </source>
</evidence>
<dbReference type="Gene3D" id="3.40.50.12580">
    <property type="match status" value="1"/>
</dbReference>
<reference evidence="3 4" key="1">
    <citation type="submission" date="2019-07" db="EMBL/GenBank/DDBJ databases">
        <authorList>
            <person name="Park Y.J."/>
            <person name="Jeong S.E."/>
            <person name="Jung H.S."/>
        </authorList>
    </citation>
    <scope>NUCLEOTIDE SEQUENCE [LARGE SCALE GENOMIC DNA]</scope>
    <source>
        <strain evidence="4">P16(2019)</strain>
    </source>
</reference>
<dbReference type="InterPro" id="IPR029044">
    <property type="entry name" value="Nucleotide-diphossugar_trans"/>
</dbReference>
<dbReference type="OrthoDB" id="396512at2"/>
<dbReference type="InterPro" id="IPR043148">
    <property type="entry name" value="TagF_C"/>
</dbReference>
<organism evidence="3 4">
    <name type="scientific">Alkalicoccobacillus porphyridii</name>
    <dbReference type="NCBI Taxonomy" id="2597270"/>
    <lineage>
        <taxon>Bacteria</taxon>
        <taxon>Bacillati</taxon>
        <taxon>Bacillota</taxon>
        <taxon>Bacilli</taxon>
        <taxon>Bacillales</taxon>
        <taxon>Bacillaceae</taxon>
        <taxon>Alkalicoccobacillus</taxon>
    </lineage>
</organism>
<evidence type="ECO:0000313" key="4">
    <source>
        <dbReference type="Proteomes" id="UP000318521"/>
    </source>
</evidence>
<dbReference type="Gene3D" id="3.90.550.10">
    <property type="entry name" value="Spore Coat Polysaccharide Biosynthesis Protein SpsA, Chain A"/>
    <property type="match status" value="1"/>
</dbReference>
<dbReference type="EMBL" id="VLXZ01000001">
    <property type="protein sequence ID" value="TSB48387.1"/>
    <property type="molecule type" value="Genomic_DNA"/>
</dbReference>
<dbReference type="Proteomes" id="UP000318521">
    <property type="component" value="Unassembled WGS sequence"/>
</dbReference>
<protein>
    <submittedName>
        <fullName evidence="3">Glycosyltransferase</fullName>
    </submittedName>
</protein>
<dbReference type="InterPro" id="IPR001173">
    <property type="entry name" value="Glyco_trans_2-like"/>
</dbReference>
<evidence type="ECO:0000256" key="1">
    <source>
        <dbReference type="ARBA" id="ARBA00006739"/>
    </source>
</evidence>